<name>A0A6I2U262_9BACT</name>
<evidence type="ECO:0000313" key="3">
    <source>
        <dbReference type="Proteomes" id="UP000450161"/>
    </source>
</evidence>
<evidence type="ECO:0000256" key="1">
    <source>
        <dbReference type="SAM" id="SignalP"/>
    </source>
</evidence>
<evidence type="ECO:0000313" key="2">
    <source>
        <dbReference type="EMBL" id="MST78737.1"/>
    </source>
</evidence>
<dbReference type="EMBL" id="VUNF01000043">
    <property type="protein sequence ID" value="MST78737.1"/>
    <property type="molecule type" value="Genomic_DNA"/>
</dbReference>
<dbReference type="Proteomes" id="UP000450161">
    <property type="component" value="Unassembled WGS sequence"/>
</dbReference>
<dbReference type="PROSITE" id="PS51257">
    <property type="entry name" value="PROKAR_LIPOPROTEIN"/>
    <property type="match status" value="1"/>
</dbReference>
<organism evidence="2 3">
    <name type="scientific">Segatella copri</name>
    <dbReference type="NCBI Taxonomy" id="165179"/>
    <lineage>
        <taxon>Bacteria</taxon>
        <taxon>Pseudomonadati</taxon>
        <taxon>Bacteroidota</taxon>
        <taxon>Bacteroidia</taxon>
        <taxon>Bacteroidales</taxon>
        <taxon>Prevotellaceae</taxon>
        <taxon>Segatella</taxon>
    </lineage>
</organism>
<reference evidence="2 3" key="1">
    <citation type="submission" date="2019-08" db="EMBL/GenBank/DDBJ databases">
        <title>In-depth cultivation of the pig gut microbiome towards novel bacterial diversity and tailored functional studies.</title>
        <authorList>
            <person name="Wylensek D."/>
            <person name="Hitch T.C.A."/>
            <person name="Clavel T."/>
        </authorList>
    </citation>
    <scope>NUCLEOTIDE SEQUENCE [LARGE SCALE GENOMIC DNA]</scope>
    <source>
        <strain evidence="2 3">LKV-178-WT-2C</strain>
    </source>
</reference>
<keyword evidence="1" id="KW-0732">Signal</keyword>
<feature type="signal peptide" evidence="1">
    <location>
        <begin position="1"/>
        <end position="26"/>
    </location>
</feature>
<evidence type="ECO:0008006" key="4">
    <source>
        <dbReference type="Google" id="ProtNLM"/>
    </source>
</evidence>
<protein>
    <recommendedName>
        <fullName evidence="4">Fibrobacter succinogenes major paralogous domain-containing protein</fullName>
    </recommendedName>
</protein>
<dbReference type="AlphaFoldDB" id="A0A6I2U262"/>
<dbReference type="RefSeq" id="WP_154483165.1">
    <property type="nucleotide sequence ID" value="NZ_VUNF01000043.1"/>
</dbReference>
<gene>
    <name evidence="2" type="ORF">FYJ72_14015</name>
</gene>
<accession>A0A6I2U262</accession>
<proteinExistence type="predicted"/>
<sequence>MKKTLFSVMWLAIAGVFTITALSACSDDDDENKTSSYVIQKNGVVEPSQQVDMGVFNIDGKNYRLIFAKTNLTARGLAKAESDFGDYFSWAAPEPWCTAYERTASSLTPTAWISGKADGYTLVNAQYYDGTRYTKYQNENEQLSPEDDAAHNLLGGDWQIPSRAVWQALVDANNKSVTWGKDGEMKLTFIDATGKPGMKISSKSNPENYIFLPATGRIIEKEFLSAGLHGCYLSSTLATPYNIWAVGFGEGSGGVFTACRRMTGCAIRPVRLVAE</sequence>
<comment type="caution">
    <text evidence="2">The sequence shown here is derived from an EMBL/GenBank/DDBJ whole genome shotgun (WGS) entry which is preliminary data.</text>
</comment>
<feature type="chain" id="PRO_5026317908" description="Fibrobacter succinogenes major paralogous domain-containing protein" evidence="1">
    <location>
        <begin position="27"/>
        <end position="275"/>
    </location>
</feature>